<evidence type="ECO:0000313" key="3">
    <source>
        <dbReference type="Proteomes" id="UP000327044"/>
    </source>
</evidence>
<name>A0A5N4B6T7_PHOPY</name>
<evidence type="ECO:0000313" key="2">
    <source>
        <dbReference type="EMBL" id="KAB0805312.1"/>
    </source>
</evidence>
<proteinExistence type="predicted"/>
<reference evidence="2 3" key="1">
    <citation type="journal article" date="2018" name="Elife">
        <title>Firefly genomes illuminate parallel origins of bioluminescence in beetles.</title>
        <authorList>
            <person name="Fallon T.R."/>
            <person name="Lower S.E."/>
            <person name="Chang C.H."/>
            <person name="Bessho-Uehara M."/>
            <person name="Martin G.J."/>
            <person name="Bewick A.J."/>
            <person name="Behringer M."/>
            <person name="Debat H.J."/>
            <person name="Wong I."/>
            <person name="Day J.C."/>
            <person name="Suvorov A."/>
            <person name="Silva C.J."/>
            <person name="Stanger-Hall K.F."/>
            <person name="Hall D.W."/>
            <person name="Schmitz R.J."/>
            <person name="Nelson D.R."/>
            <person name="Lewis S.M."/>
            <person name="Shigenobu S."/>
            <person name="Bybee S.M."/>
            <person name="Larracuente A.M."/>
            <person name="Oba Y."/>
            <person name="Weng J.K."/>
        </authorList>
    </citation>
    <scope>NUCLEOTIDE SEQUENCE [LARGE SCALE GENOMIC DNA]</scope>
    <source>
        <strain evidence="2">1611_PpyrPB1</strain>
        <tissue evidence="2">Whole body</tissue>
    </source>
</reference>
<evidence type="ECO:0000256" key="1">
    <source>
        <dbReference type="SAM" id="MobiDB-lite"/>
    </source>
</evidence>
<feature type="compositionally biased region" description="Polar residues" evidence="1">
    <location>
        <begin position="15"/>
        <end position="40"/>
    </location>
</feature>
<keyword evidence="3" id="KW-1185">Reference proteome</keyword>
<feature type="region of interest" description="Disordered" evidence="1">
    <location>
        <begin position="1"/>
        <end position="40"/>
    </location>
</feature>
<gene>
    <name evidence="2" type="ORF">PPYR_02282</name>
</gene>
<dbReference type="EMBL" id="VVIM01000001">
    <property type="protein sequence ID" value="KAB0805312.1"/>
    <property type="molecule type" value="Genomic_DNA"/>
</dbReference>
<sequence>MPRGSIDEEDIDNGCITQGSWRNDITNIPRSTSGGTSNHSSRYARQIRDMLCDYFVGEGAVPWQERMIY</sequence>
<organism evidence="2 3">
    <name type="scientific">Photinus pyralis</name>
    <name type="common">Common eastern firefly</name>
    <name type="synonym">Lampyris pyralis</name>
    <dbReference type="NCBI Taxonomy" id="7054"/>
    <lineage>
        <taxon>Eukaryota</taxon>
        <taxon>Metazoa</taxon>
        <taxon>Ecdysozoa</taxon>
        <taxon>Arthropoda</taxon>
        <taxon>Hexapoda</taxon>
        <taxon>Insecta</taxon>
        <taxon>Pterygota</taxon>
        <taxon>Neoptera</taxon>
        <taxon>Endopterygota</taxon>
        <taxon>Coleoptera</taxon>
        <taxon>Polyphaga</taxon>
        <taxon>Elateriformia</taxon>
        <taxon>Elateroidea</taxon>
        <taxon>Lampyridae</taxon>
        <taxon>Lampyrinae</taxon>
        <taxon>Photinus</taxon>
    </lineage>
</organism>
<comment type="caution">
    <text evidence="2">The sequence shown here is derived from an EMBL/GenBank/DDBJ whole genome shotgun (WGS) entry which is preliminary data.</text>
</comment>
<protein>
    <submittedName>
        <fullName evidence="2">Uncharacterized protein</fullName>
    </submittedName>
</protein>
<accession>A0A5N4B6T7</accession>
<dbReference type="InParanoid" id="A0A5N4B6T7"/>
<dbReference type="Proteomes" id="UP000327044">
    <property type="component" value="Unassembled WGS sequence"/>
</dbReference>
<dbReference type="AlphaFoldDB" id="A0A5N4B6T7"/>